<dbReference type="OrthoDB" id="19859at2759"/>
<feature type="transmembrane region" description="Helical" evidence="7">
    <location>
        <begin position="268"/>
        <end position="285"/>
    </location>
</feature>
<keyword evidence="6 7" id="KW-0472">Membrane</keyword>
<dbReference type="GO" id="GO:0006829">
    <property type="term" value="P:zinc ion transport"/>
    <property type="evidence" value="ECO:0007669"/>
    <property type="project" value="InterPro"/>
</dbReference>
<feature type="transmembrane region" description="Helical" evidence="7">
    <location>
        <begin position="156"/>
        <end position="177"/>
    </location>
</feature>
<dbReference type="GO" id="GO:0046873">
    <property type="term" value="F:metal ion transmembrane transporter activity"/>
    <property type="evidence" value="ECO:0007669"/>
    <property type="project" value="InterPro"/>
</dbReference>
<dbReference type="InterPro" id="IPR003689">
    <property type="entry name" value="ZIP"/>
</dbReference>
<evidence type="ECO:0000256" key="5">
    <source>
        <dbReference type="ARBA" id="ARBA00023034"/>
    </source>
</evidence>
<dbReference type="Pfam" id="PF02535">
    <property type="entry name" value="Zip"/>
    <property type="match status" value="1"/>
</dbReference>
<feature type="transmembrane region" description="Helical" evidence="7">
    <location>
        <begin position="189"/>
        <end position="208"/>
    </location>
</feature>
<keyword evidence="4 7" id="KW-1133">Transmembrane helix</keyword>
<dbReference type="InterPro" id="IPR045891">
    <property type="entry name" value="ZIP9"/>
</dbReference>
<keyword evidence="3 7" id="KW-0812">Transmembrane</keyword>
<evidence type="ECO:0000256" key="4">
    <source>
        <dbReference type="ARBA" id="ARBA00022989"/>
    </source>
</evidence>
<name>A0A0K2TBB5_LEPSM</name>
<evidence type="ECO:0000313" key="8">
    <source>
        <dbReference type="EMBL" id="CDW23130.1"/>
    </source>
</evidence>
<accession>A0A0K2TBB5</accession>
<feature type="transmembrane region" description="Helical" evidence="7">
    <location>
        <begin position="53"/>
        <end position="78"/>
    </location>
</feature>
<feature type="transmembrane region" description="Helical" evidence="7">
    <location>
        <begin position="220"/>
        <end position="241"/>
    </location>
</feature>
<feature type="transmembrane region" description="Helical" evidence="7">
    <location>
        <begin position="123"/>
        <end position="144"/>
    </location>
</feature>
<evidence type="ECO:0000256" key="6">
    <source>
        <dbReference type="ARBA" id="ARBA00023136"/>
    </source>
</evidence>
<dbReference type="GO" id="GO:0000139">
    <property type="term" value="C:Golgi membrane"/>
    <property type="evidence" value="ECO:0007669"/>
    <property type="project" value="UniProtKB-SubCell"/>
</dbReference>
<evidence type="ECO:0000256" key="3">
    <source>
        <dbReference type="ARBA" id="ARBA00022692"/>
    </source>
</evidence>
<evidence type="ECO:0000256" key="7">
    <source>
        <dbReference type="SAM" id="Phobius"/>
    </source>
</evidence>
<organism evidence="8">
    <name type="scientific">Lepeophtheirus salmonis</name>
    <name type="common">Salmon louse</name>
    <name type="synonym">Caligus salmonis</name>
    <dbReference type="NCBI Taxonomy" id="72036"/>
    <lineage>
        <taxon>Eukaryota</taxon>
        <taxon>Metazoa</taxon>
        <taxon>Ecdysozoa</taxon>
        <taxon>Arthropoda</taxon>
        <taxon>Crustacea</taxon>
        <taxon>Multicrustacea</taxon>
        <taxon>Hexanauplia</taxon>
        <taxon>Copepoda</taxon>
        <taxon>Siphonostomatoida</taxon>
        <taxon>Caligidae</taxon>
        <taxon>Lepeophtheirus</taxon>
    </lineage>
</organism>
<dbReference type="PANTHER" id="PTHR16133:SF0">
    <property type="entry name" value="ZINC_IRON REGULATED TRANSPORTER-RELATED PROTEIN 102B, ISOFORM E"/>
    <property type="match status" value="1"/>
</dbReference>
<keyword evidence="5" id="KW-0333">Golgi apparatus</keyword>
<evidence type="ECO:0000256" key="1">
    <source>
        <dbReference type="ARBA" id="ARBA00004127"/>
    </source>
</evidence>
<protein>
    <submittedName>
        <fullName evidence="9">Zinc transporter ZIP9like [Takifugu rubripes]</fullName>
    </submittedName>
</protein>
<dbReference type="PANTHER" id="PTHR16133">
    <property type="entry name" value="SOLUTE CARRIER FAMILY 39 ZINC TRANSPORTER , MEMBER 9-RELATED"/>
    <property type="match status" value="1"/>
</dbReference>
<dbReference type="EMBL" id="HACA01005770">
    <property type="protein sequence ID" value="CDW23131.1"/>
    <property type="molecule type" value="Transcribed_RNA"/>
</dbReference>
<evidence type="ECO:0000256" key="2">
    <source>
        <dbReference type="ARBA" id="ARBA00004394"/>
    </source>
</evidence>
<feature type="transmembrane region" description="Helical" evidence="7">
    <location>
        <begin position="90"/>
        <end position="111"/>
    </location>
</feature>
<reference evidence="8" key="1">
    <citation type="submission" date="2014-05" db="EMBL/GenBank/DDBJ databases">
        <authorList>
            <person name="Chronopoulou M."/>
        </authorList>
    </citation>
    <scope>NUCLEOTIDE SEQUENCE</scope>
    <source>
        <tissue evidence="8">Whole organism</tissue>
    </source>
</reference>
<sequence length="291" mass="30665">MEEVHVTQRANSVGGGSLQLTVFSVVMLFGSYLAGSIPLFVPLSGEKLKMVSVLGAGLLLGTALTVIIPEGILTLIKGYAPHYEAIDKPIGISLVLGFLFMLLVDQIASYASSSPENSSSKRLNWTTTLGLVVHAAADGVALGAAATTNQTDVEVIVFLAIMLHKAPAAFGLVTYLLHEGLERNTVRKHLIIFAFSAPVTSIVTFIGLQHRGGSMDTIGATGIAMLFSAGTFLYVATIHVLPEVTSLGGHEHSSSDNSNKNGFSKKELLFLVIGALMPLLLTLGHNHGHGH</sequence>
<evidence type="ECO:0000313" key="9">
    <source>
        <dbReference type="EMBL" id="CDW23131.1"/>
    </source>
</evidence>
<comment type="subcellular location">
    <subcellularLocation>
        <location evidence="1">Endomembrane system</location>
        <topology evidence="1">Multi-pass membrane protein</topology>
    </subcellularLocation>
    <subcellularLocation>
        <location evidence="2">Golgi apparatus membrane</location>
    </subcellularLocation>
</comment>
<feature type="transmembrane region" description="Helical" evidence="7">
    <location>
        <begin position="20"/>
        <end position="41"/>
    </location>
</feature>
<proteinExistence type="predicted"/>
<dbReference type="EMBL" id="HACA01005769">
    <property type="protein sequence ID" value="CDW23130.1"/>
    <property type="molecule type" value="Transcribed_RNA"/>
</dbReference>
<dbReference type="AlphaFoldDB" id="A0A0K2TBB5"/>